<keyword evidence="1" id="KW-0812">Transmembrane</keyword>
<evidence type="ECO:0000313" key="2">
    <source>
        <dbReference type="EMBL" id="MBC5787520.1"/>
    </source>
</evidence>
<organism evidence="2 3">
    <name type="scientific">Clostridium facile</name>
    <dbReference type="NCBI Taxonomy" id="2763035"/>
    <lineage>
        <taxon>Bacteria</taxon>
        <taxon>Bacillati</taxon>
        <taxon>Bacillota</taxon>
        <taxon>Clostridia</taxon>
        <taxon>Eubacteriales</taxon>
        <taxon>Clostridiaceae</taxon>
        <taxon>Clostridium</taxon>
    </lineage>
</organism>
<dbReference type="RefSeq" id="WP_186996445.1">
    <property type="nucleotide sequence ID" value="NZ_JACOQK010000001.1"/>
</dbReference>
<evidence type="ECO:0000313" key="3">
    <source>
        <dbReference type="Proteomes" id="UP000649151"/>
    </source>
</evidence>
<reference evidence="2 3" key="1">
    <citation type="submission" date="2020-08" db="EMBL/GenBank/DDBJ databases">
        <title>Genome public.</title>
        <authorList>
            <person name="Liu C."/>
            <person name="Sun Q."/>
        </authorList>
    </citation>
    <scope>NUCLEOTIDE SEQUENCE [LARGE SCALE GENOMIC DNA]</scope>
    <source>
        <strain evidence="2 3">NSJ-27</strain>
    </source>
</reference>
<feature type="transmembrane region" description="Helical" evidence="1">
    <location>
        <begin position="20"/>
        <end position="39"/>
    </location>
</feature>
<name>A0ABR7IQV6_9CLOT</name>
<keyword evidence="1" id="KW-0472">Membrane</keyword>
<comment type="caution">
    <text evidence="2">The sequence shown here is derived from an EMBL/GenBank/DDBJ whole genome shotgun (WGS) entry which is preliminary data.</text>
</comment>
<protein>
    <recommendedName>
        <fullName evidence="4">DNA-directed RNA polymerase subunit beta</fullName>
    </recommendedName>
</protein>
<dbReference type="EMBL" id="JACOQK010000001">
    <property type="protein sequence ID" value="MBC5787520.1"/>
    <property type="molecule type" value="Genomic_DNA"/>
</dbReference>
<evidence type="ECO:0008006" key="4">
    <source>
        <dbReference type="Google" id="ProtNLM"/>
    </source>
</evidence>
<proteinExistence type="predicted"/>
<gene>
    <name evidence="2" type="ORF">H8Z77_05715</name>
</gene>
<accession>A0ABR7IQV6</accession>
<dbReference type="Proteomes" id="UP000649151">
    <property type="component" value="Unassembled WGS sequence"/>
</dbReference>
<evidence type="ECO:0000256" key="1">
    <source>
        <dbReference type="SAM" id="Phobius"/>
    </source>
</evidence>
<sequence>MEQSNMAKFCIRLVIRLFRVTIGVVIFLLSAIGFISLLYPATRTALLSEWASVLHQILEFLHG</sequence>
<keyword evidence="1" id="KW-1133">Transmembrane helix</keyword>
<keyword evidence="3" id="KW-1185">Reference proteome</keyword>